<dbReference type="PANTHER" id="PTHR15854:SF1">
    <property type="entry name" value="PROTEIN MALE ABNORMAL 7"/>
    <property type="match status" value="1"/>
</dbReference>
<reference evidence="3" key="1">
    <citation type="submission" date="2016-11" db="UniProtKB">
        <authorList>
            <consortium name="WormBaseParasite"/>
        </authorList>
    </citation>
    <scope>IDENTIFICATION</scope>
</reference>
<dbReference type="Pfam" id="PF08768">
    <property type="entry name" value="THAP4_heme-bd"/>
    <property type="match status" value="1"/>
</dbReference>
<dbReference type="InterPro" id="IPR012674">
    <property type="entry name" value="Calycin"/>
</dbReference>
<keyword evidence="2" id="KW-1185">Reference proteome</keyword>
<dbReference type="SUPFAM" id="SSF50814">
    <property type="entry name" value="Lipocalins"/>
    <property type="match status" value="1"/>
</dbReference>
<protein>
    <submittedName>
        <fullName evidence="3">DUF1794 domain-containing protein</fullName>
    </submittedName>
</protein>
<feature type="domain" description="THAP4-like heme-binding" evidence="1">
    <location>
        <begin position="29"/>
        <end position="193"/>
    </location>
</feature>
<evidence type="ECO:0000259" key="1">
    <source>
        <dbReference type="Pfam" id="PF08768"/>
    </source>
</evidence>
<evidence type="ECO:0000313" key="3">
    <source>
        <dbReference type="WBParaSite" id="Hba_21252"/>
    </source>
</evidence>
<dbReference type="PANTHER" id="PTHR15854">
    <property type="entry name" value="THAP4 PROTEIN"/>
    <property type="match status" value="1"/>
</dbReference>
<dbReference type="AlphaFoldDB" id="A0A1I7XV85"/>
<dbReference type="InterPro" id="IPR045165">
    <property type="entry name" value="Nitrobindin"/>
</dbReference>
<dbReference type="InterPro" id="IPR014878">
    <property type="entry name" value="THAP4-like_heme-bd"/>
</dbReference>
<accession>A0A1I7XV85</accession>
<sequence length="211" mass="23836">MTTTVNAKMAGWAKIVIVIITDSPLPPVLIPLSWLLGVWQVHVKGFRNRAYDYPFDFDASGYNETLSFTVAKAVMFGTPSINFTSESISDDDPSNVHCHNGFMTIRQYAPNGDNAEKAALMTVNNVVMILGVAFVEEGDILKVERSNGWHLNLVPVYMNVKEELKDKVPTKLARSFVRKGSKLMQLITKEEKGRTLKFTKIYNRIKEFQFL</sequence>
<name>A0A1I7XV85_HETBA</name>
<proteinExistence type="predicted"/>
<evidence type="ECO:0000313" key="2">
    <source>
        <dbReference type="Proteomes" id="UP000095283"/>
    </source>
</evidence>
<dbReference type="Proteomes" id="UP000095283">
    <property type="component" value="Unplaced"/>
</dbReference>
<dbReference type="Gene3D" id="2.40.128.20">
    <property type="match status" value="1"/>
</dbReference>
<organism evidence="2 3">
    <name type="scientific">Heterorhabditis bacteriophora</name>
    <name type="common">Entomopathogenic nematode worm</name>
    <dbReference type="NCBI Taxonomy" id="37862"/>
    <lineage>
        <taxon>Eukaryota</taxon>
        <taxon>Metazoa</taxon>
        <taxon>Ecdysozoa</taxon>
        <taxon>Nematoda</taxon>
        <taxon>Chromadorea</taxon>
        <taxon>Rhabditida</taxon>
        <taxon>Rhabditina</taxon>
        <taxon>Rhabditomorpha</taxon>
        <taxon>Strongyloidea</taxon>
        <taxon>Heterorhabditidae</taxon>
        <taxon>Heterorhabditis</taxon>
    </lineage>
</organism>
<dbReference type="WBParaSite" id="Hba_21252">
    <property type="protein sequence ID" value="Hba_21252"/>
    <property type="gene ID" value="Hba_21252"/>
</dbReference>